<accession>A0A7Z0LQ20</accession>
<feature type="transmembrane region" description="Helical" evidence="9">
    <location>
        <begin position="134"/>
        <end position="160"/>
    </location>
</feature>
<feature type="transmembrane region" description="Helical" evidence="9">
    <location>
        <begin position="21"/>
        <end position="41"/>
    </location>
</feature>
<evidence type="ECO:0000256" key="5">
    <source>
        <dbReference type="ARBA" id="ARBA00022692"/>
    </source>
</evidence>
<feature type="transmembrane region" description="Helical" evidence="9">
    <location>
        <begin position="53"/>
        <end position="73"/>
    </location>
</feature>
<feature type="domain" description="Tripartite ATP-independent periplasmic transporters DctQ component" evidence="10">
    <location>
        <begin position="31"/>
        <end position="163"/>
    </location>
</feature>
<evidence type="ECO:0000256" key="1">
    <source>
        <dbReference type="ARBA" id="ARBA00004429"/>
    </source>
</evidence>
<dbReference type="Pfam" id="PF04290">
    <property type="entry name" value="DctQ"/>
    <property type="match status" value="1"/>
</dbReference>
<evidence type="ECO:0000256" key="2">
    <source>
        <dbReference type="ARBA" id="ARBA00022448"/>
    </source>
</evidence>
<keyword evidence="5 9" id="KW-0812">Transmembrane</keyword>
<evidence type="ECO:0000256" key="7">
    <source>
        <dbReference type="ARBA" id="ARBA00023136"/>
    </source>
</evidence>
<dbReference type="EMBL" id="JACCDE010000002">
    <property type="protein sequence ID" value="NYS76519.1"/>
    <property type="molecule type" value="Genomic_DNA"/>
</dbReference>
<evidence type="ECO:0000256" key="8">
    <source>
        <dbReference type="ARBA" id="ARBA00038436"/>
    </source>
</evidence>
<dbReference type="GO" id="GO:0015740">
    <property type="term" value="P:C4-dicarboxylate transport"/>
    <property type="evidence" value="ECO:0007669"/>
    <property type="project" value="TreeGrafter"/>
</dbReference>
<evidence type="ECO:0000256" key="4">
    <source>
        <dbReference type="ARBA" id="ARBA00022519"/>
    </source>
</evidence>
<reference evidence="11 12" key="1">
    <citation type="journal article" date="2003" name="Extremophiles">
        <title>Halomonas glaciei sp. nov. isolated from fast ice of Adelie Land, Antarctica.</title>
        <authorList>
            <person name="Reddy G.S."/>
            <person name="Raghavan P.U."/>
            <person name="Sarita N.B."/>
            <person name="Prakash J.S."/>
            <person name="Nagesh N."/>
            <person name="Delille D."/>
            <person name="Shivaji S."/>
        </authorList>
    </citation>
    <scope>NUCLEOTIDE SEQUENCE [LARGE SCALE GENOMIC DNA]</scope>
    <source>
        <strain evidence="11 12">DD39</strain>
    </source>
</reference>
<feature type="transmembrane region" description="Helical" evidence="9">
    <location>
        <begin position="94"/>
        <end position="114"/>
    </location>
</feature>
<evidence type="ECO:0000256" key="6">
    <source>
        <dbReference type="ARBA" id="ARBA00022989"/>
    </source>
</evidence>
<sequence length="169" mass="19013">MGNIELNLPPAQPNRAELFMLNISVIAFYGMAIIVTTNVISRWIGRPIIPDDILLVQELMVIVIMFPLALITACRLHISVDVFTEGLDKKGKKILALLEHSVGLIFLFLLAWAATNGMSKAWSTQEYYSGVLDIPVWIGHFLFTIGILFFLFRLAIMAVYDFRSLLRGV</sequence>
<keyword evidence="6 9" id="KW-1133">Transmembrane helix</keyword>
<evidence type="ECO:0000313" key="12">
    <source>
        <dbReference type="Proteomes" id="UP000526892"/>
    </source>
</evidence>
<evidence type="ECO:0000313" key="11">
    <source>
        <dbReference type="EMBL" id="NYS76519.1"/>
    </source>
</evidence>
<dbReference type="AlphaFoldDB" id="A0A7Z0LQ20"/>
<name>A0A7Z0LQ20_9GAMM</name>
<keyword evidence="2 9" id="KW-0813">Transport</keyword>
<protein>
    <recommendedName>
        <fullName evidence="9">TRAP transporter small permease protein</fullName>
    </recommendedName>
</protein>
<dbReference type="InterPro" id="IPR007387">
    <property type="entry name" value="TRAP_DctQ"/>
</dbReference>
<evidence type="ECO:0000259" key="10">
    <source>
        <dbReference type="Pfam" id="PF04290"/>
    </source>
</evidence>
<dbReference type="InterPro" id="IPR055348">
    <property type="entry name" value="DctQ"/>
</dbReference>
<keyword evidence="3" id="KW-1003">Cell membrane</keyword>
<keyword evidence="12" id="KW-1185">Reference proteome</keyword>
<comment type="function">
    <text evidence="9">Part of the tripartite ATP-independent periplasmic (TRAP) transport system.</text>
</comment>
<gene>
    <name evidence="11" type="ORF">HZS80_02055</name>
</gene>
<dbReference type="Proteomes" id="UP000526892">
    <property type="component" value="Unassembled WGS sequence"/>
</dbReference>
<dbReference type="PANTHER" id="PTHR35011:SF10">
    <property type="entry name" value="TRAP TRANSPORTER SMALL PERMEASE PROTEIN"/>
    <property type="match status" value="1"/>
</dbReference>
<dbReference type="RefSeq" id="WP_179915016.1">
    <property type="nucleotide sequence ID" value="NZ_JACCDE010000002.1"/>
</dbReference>
<dbReference type="GO" id="GO:0005886">
    <property type="term" value="C:plasma membrane"/>
    <property type="evidence" value="ECO:0007669"/>
    <property type="project" value="UniProtKB-SubCell"/>
</dbReference>
<organism evidence="11 12">
    <name type="scientific">Vreelandella glaciei</name>
    <dbReference type="NCBI Taxonomy" id="186761"/>
    <lineage>
        <taxon>Bacteria</taxon>
        <taxon>Pseudomonadati</taxon>
        <taxon>Pseudomonadota</taxon>
        <taxon>Gammaproteobacteria</taxon>
        <taxon>Oceanospirillales</taxon>
        <taxon>Halomonadaceae</taxon>
        <taxon>Vreelandella</taxon>
    </lineage>
</organism>
<comment type="subunit">
    <text evidence="9">The complex comprises the extracytoplasmic solute receptor protein and the two transmembrane proteins.</text>
</comment>
<evidence type="ECO:0000256" key="3">
    <source>
        <dbReference type="ARBA" id="ARBA00022475"/>
    </source>
</evidence>
<keyword evidence="4 9" id="KW-0997">Cell inner membrane</keyword>
<comment type="subcellular location">
    <subcellularLocation>
        <location evidence="1 9">Cell inner membrane</location>
        <topology evidence="1 9">Multi-pass membrane protein</topology>
    </subcellularLocation>
</comment>
<dbReference type="GO" id="GO:0022857">
    <property type="term" value="F:transmembrane transporter activity"/>
    <property type="evidence" value="ECO:0007669"/>
    <property type="project" value="UniProtKB-UniRule"/>
</dbReference>
<comment type="similarity">
    <text evidence="8 9">Belongs to the TRAP transporter small permease family.</text>
</comment>
<keyword evidence="7 9" id="KW-0472">Membrane</keyword>
<comment type="caution">
    <text evidence="11">The sequence shown here is derived from an EMBL/GenBank/DDBJ whole genome shotgun (WGS) entry which is preliminary data.</text>
</comment>
<proteinExistence type="inferred from homology"/>
<evidence type="ECO:0000256" key="9">
    <source>
        <dbReference type="RuleBase" id="RU369079"/>
    </source>
</evidence>
<dbReference type="PANTHER" id="PTHR35011">
    <property type="entry name" value="2,3-DIKETO-L-GULONATE TRAP TRANSPORTER SMALL PERMEASE PROTEIN YIAM"/>
    <property type="match status" value="1"/>
</dbReference>